<reference evidence="1" key="1">
    <citation type="submission" date="2020-11" db="EMBL/GenBank/DDBJ databases">
        <title>Whole-genome analyses of Nonomuraea sp. K274.</title>
        <authorList>
            <person name="Veyisoglu A."/>
        </authorList>
    </citation>
    <scope>NUCLEOTIDE SEQUENCE</scope>
    <source>
        <strain evidence="1">K274</strain>
    </source>
</reference>
<sequence>MDAPNGQRPDLEAKAACVETVPDLADSLNALRRLKGFTYAGLERAARPYALPRSTISDLLGGVKRPRLETLELFLRACGLSDGDVGPWRAAWERAGQASGPAGAVRVEQTQPRRLGVHASITAPGATGVLPQYVERDIDTAHRGVRALLREAMTQGGMVVLVGGSSVGKTRTAYEAVRALMPQWWLLRPADATQLRAFASNPSQLTVLWLDELQRYLGGEHGLDAATVQTLLQAGAVLVATLWPDRYTAYTTPPLSSEPDRYQAERSVLELAEVVQVDRRLSPPEIERVQEIAQTDARIRLALQSSDYGPFQVIAAGPQLLARWRGANPYQKAVLDAAIDATRLGAETPLSADLLRNAAPGYCDHRQRAVAPPNWFEAALAYSSELVHGVAAALAPVGAEMGQLTGYEVADYLVQHVGAERRTAIVPATAWDAYQTQLADPNDQYHLGVSAEDRLLYVHAEPFYRKAASSGHRDAAKRLANLLKEQGREEELRAHADAGDYQASWQLARLLYEHMREEDLEIRADAGDEHAASRLAALLARRGQEERLRSRADAGDRHAARKLEWLQALLLAEQGSVEELRARADAGDGAAAWNLAELLADQGANDELRIRAEAGDSEAPYWLAYLLHKQGRIEELRARANAGDSDADSRLAALLAEQGLVDELRSRADSRGYIFALRLADLLAAEGEVEELQARAEAGDYFASARLAGTLAEQGRVGDLEARTKAGDYHSARLLPYALEKVGRAEDAQRLRRFGLPGPQNT</sequence>
<dbReference type="EMBL" id="JADOGI010000168">
    <property type="protein sequence ID" value="MBF8191608.1"/>
    <property type="molecule type" value="Genomic_DNA"/>
</dbReference>
<keyword evidence="2" id="KW-1185">Reference proteome</keyword>
<dbReference type="RefSeq" id="WP_195900517.1">
    <property type="nucleotide sequence ID" value="NZ_JADOGI010000168.1"/>
</dbReference>
<proteinExistence type="predicted"/>
<organism evidence="1 2">
    <name type="scientific">Nonomuraea cypriaca</name>
    <dbReference type="NCBI Taxonomy" id="1187855"/>
    <lineage>
        <taxon>Bacteria</taxon>
        <taxon>Bacillati</taxon>
        <taxon>Actinomycetota</taxon>
        <taxon>Actinomycetes</taxon>
        <taxon>Streptosporangiales</taxon>
        <taxon>Streptosporangiaceae</taxon>
        <taxon>Nonomuraea</taxon>
    </lineage>
</organism>
<gene>
    <name evidence="1" type="ORF">ITP53_39130</name>
</gene>
<dbReference type="Gene3D" id="1.25.40.10">
    <property type="entry name" value="Tetratricopeptide repeat domain"/>
    <property type="match status" value="1"/>
</dbReference>
<accession>A0A931AGM0</accession>
<dbReference type="Proteomes" id="UP000605361">
    <property type="component" value="Unassembled WGS sequence"/>
</dbReference>
<name>A0A931AGM0_9ACTN</name>
<protein>
    <submittedName>
        <fullName evidence="1">Helix-turn-helix transcriptional regulator</fullName>
    </submittedName>
</protein>
<evidence type="ECO:0000313" key="2">
    <source>
        <dbReference type="Proteomes" id="UP000605361"/>
    </source>
</evidence>
<evidence type="ECO:0000313" key="1">
    <source>
        <dbReference type="EMBL" id="MBF8191608.1"/>
    </source>
</evidence>
<dbReference type="AlphaFoldDB" id="A0A931AGM0"/>
<dbReference type="InterPro" id="IPR011990">
    <property type="entry name" value="TPR-like_helical_dom_sf"/>
</dbReference>
<comment type="caution">
    <text evidence="1">The sequence shown here is derived from an EMBL/GenBank/DDBJ whole genome shotgun (WGS) entry which is preliminary data.</text>
</comment>